<dbReference type="Proteomes" id="UP000198224">
    <property type="component" value="Chromosome I"/>
</dbReference>
<gene>
    <name evidence="3" type="ORF">GA0070612_1300</name>
</gene>
<evidence type="ECO:0000313" key="4">
    <source>
        <dbReference type="Proteomes" id="UP000198224"/>
    </source>
</evidence>
<evidence type="ECO:0000313" key="3">
    <source>
        <dbReference type="EMBL" id="SCE81743.1"/>
    </source>
</evidence>
<organism evidence="3 4">
    <name type="scientific">Micromonospora chokoriensis</name>
    <dbReference type="NCBI Taxonomy" id="356851"/>
    <lineage>
        <taxon>Bacteria</taxon>
        <taxon>Bacillati</taxon>
        <taxon>Actinomycetota</taxon>
        <taxon>Actinomycetes</taxon>
        <taxon>Micromonosporales</taxon>
        <taxon>Micromonosporaceae</taxon>
        <taxon>Micromonospora</taxon>
    </lineage>
</organism>
<keyword evidence="4" id="KW-1185">Reference proteome</keyword>
<proteinExistence type="predicted"/>
<accession>A0A1C4VCI0</accession>
<evidence type="ECO:0000259" key="2">
    <source>
        <dbReference type="Pfam" id="PF04149"/>
    </source>
</evidence>
<dbReference type="AlphaFoldDB" id="A0A1C4VCI0"/>
<name>A0A1C4VCI0_9ACTN</name>
<dbReference type="EMBL" id="LT607409">
    <property type="protein sequence ID" value="SCE81743.1"/>
    <property type="molecule type" value="Genomic_DNA"/>
</dbReference>
<evidence type="ECO:0000256" key="1">
    <source>
        <dbReference type="SAM" id="MobiDB-lite"/>
    </source>
</evidence>
<dbReference type="InterPro" id="IPR007278">
    <property type="entry name" value="DUF397"/>
</dbReference>
<dbReference type="Pfam" id="PF04149">
    <property type="entry name" value="DUF397"/>
    <property type="match status" value="1"/>
</dbReference>
<feature type="region of interest" description="Disordered" evidence="1">
    <location>
        <begin position="1"/>
        <end position="22"/>
    </location>
</feature>
<reference evidence="4" key="1">
    <citation type="submission" date="2016-06" db="EMBL/GenBank/DDBJ databases">
        <authorList>
            <person name="Varghese N."/>
            <person name="Submissions Spin"/>
        </authorList>
    </citation>
    <scope>NUCLEOTIDE SEQUENCE [LARGE SCALE GENOMIC DNA]</scope>
    <source>
        <strain evidence="4">DSM 45160</strain>
    </source>
</reference>
<sequence>MDDLSGARWRKSTRSSSNGGNCVEVADNLPGVVLVRDTKDRDGGTLTFGPEAWAGFVRLAREIGPVA</sequence>
<protein>
    <recommendedName>
        <fullName evidence="2">DUF397 domain-containing protein</fullName>
    </recommendedName>
</protein>
<dbReference type="RefSeq" id="WP_088987090.1">
    <property type="nucleotide sequence ID" value="NZ_LT607409.1"/>
</dbReference>
<feature type="domain" description="DUF397" evidence="2">
    <location>
        <begin position="7"/>
        <end position="60"/>
    </location>
</feature>